<keyword evidence="3" id="KW-1185">Reference proteome</keyword>
<evidence type="ECO:0000313" key="3">
    <source>
        <dbReference type="Proteomes" id="UP001626550"/>
    </source>
</evidence>
<dbReference type="Proteomes" id="UP001626550">
    <property type="component" value="Unassembled WGS sequence"/>
</dbReference>
<accession>A0ABD2PPT0</accession>
<name>A0ABD2PPT0_9PLAT</name>
<gene>
    <name evidence="2" type="ORF">Ciccas_012370</name>
</gene>
<feature type="region of interest" description="Disordered" evidence="1">
    <location>
        <begin position="1"/>
        <end position="65"/>
    </location>
</feature>
<proteinExistence type="predicted"/>
<dbReference type="AlphaFoldDB" id="A0ABD2PPT0"/>
<feature type="compositionally biased region" description="Acidic residues" evidence="1">
    <location>
        <begin position="1"/>
        <end position="11"/>
    </location>
</feature>
<evidence type="ECO:0000313" key="2">
    <source>
        <dbReference type="EMBL" id="KAL3309088.1"/>
    </source>
</evidence>
<evidence type="ECO:0000256" key="1">
    <source>
        <dbReference type="SAM" id="MobiDB-lite"/>
    </source>
</evidence>
<comment type="caution">
    <text evidence="2">The sequence shown here is derived from an EMBL/GenBank/DDBJ whole genome shotgun (WGS) entry which is preliminary data.</text>
</comment>
<organism evidence="2 3">
    <name type="scientific">Cichlidogyrus casuarinus</name>
    <dbReference type="NCBI Taxonomy" id="1844966"/>
    <lineage>
        <taxon>Eukaryota</taxon>
        <taxon>Metazoa</taxon>
        <taxon>Spiralia</taxon>
        <taxon>Lophotrochozoa</taxon>
        <taxon>Platyhelminthes</taxon>
        <taxon>Monogenea</taxon>
        <taxon>Monopisthocotylea</taxon>
        <taxon>Dactylogyridea</taxon>
        <taxon>Ancyrocephalidae</taxon>
        <taxon>Cichlidogyrus</taxon>
    </lineage>
</organism>
<feature type="non-terminal residue" evidence="2">
    <location>
        <position position="65"/>
    </location>
</feature>
<feature type="compositionally biased region" description="Polar residues" evidence="1">
    <location>
        <begin position="55"/>
        <end position="65"/>
    </location>
</feature>
<feature type="non-terminal residue" evidence="2">
    <location>
        <position position="1"/>
    </location>
</feature>
<reference evidence="2 3" key="1">
    <citation type="submission" date="2024-11" db="EMBL/GenBank/DDBJ databases">
        <title>Adaptive evolution of stress response genes in parasites aligns with host niche diversity.</title>
        <authorList>
            <person name="Hahn C."/>
            <person name="Resl P."/>
        </authorList>
    </citation>
    <scope>NUCLEOTIDE SEQUENCE [LARGE SCALE GENOMIC DNA]</scope>
    <source>
        <strain evidence="2">EGGRZ-B1_66</strain>
        <tissue evidence="2">Body</tissue>
    </source>
</reference>
<protein>
    <submittedName>
        <fullName evidence="2">Uncharacterized protein</fullName>
    </submittedName>
</protein>
<sequence>NIRDVGDDDDGAVGGDRGDHHEPGESWGQVPASTEANSSDAHREQTRPVPCHSCGHSTGHANSQD</sequence>
<dbReference type="EMBL" id="JBJKFK010004308">
    <property type="protein sequence ID" value="KAL3309088.1"/>
    <property type="molecule type" value="Genomic_DNA"/>
</dbReference>